<evidence type="ECO:0000256" key="3">
    <source>
        <dbReference type="ARBA" id="ARBA00005119"/>
    </source>
</evidence>
<evidence type="ECO:0000256" key="9">
    <source>
        <dbReference type="ARBA" id="ARBA00022516"/>
    </source>
</evidence>
<comment type="similarity">
    <text evidence="5 18">Belongs to the CDS family.</text>
</comment>
<evidence type="ECO:0000256" key="14">
    <source>
        <dbReference type="ARBA" id="ARBA00023098"/>
    </source>
</evidence>
<comment type="pathway">
    <text evidence="4">Lipid metabolism.</text>
</comment>
<evidence type="ECO:0000256" key="2">
    <source>
        <dbReference type="ARBA" id="ARBA00004651"/>
    </source>
</evidence>
<keyword evidence="16" id="KW-0594">Phospholipid biosynthesis</keyword>
<dbReference type="EC" id="2.7.7.41" evidence="6 18"/>
<keyword evidence="10 18" id="KW-0808">Transferase</keyword>
<keyword evidence="14" id="KW-0443">Lipid metabolism</keyword>
<feature type="transmembrane region" description="Helical" evidence="19">
    <location>
        <begin position="70"/>
        <end position="89"/>
    </location>
</feature>
<dbReference type="PROSITE" id="PS01315">
    <property type="entry name" value="CDS"/>
    <property type="match status" value="1"/>
</dbReference>
<dbReference type="UniPathway" id="UPA00557">
    <property type="reaction ID" value="UER00614"/>
</dbReference>
<evidence type="ECO:0000313" key="21">
    <source>
        <dbReference type="Proteomes" id="UP000534286"/>
    </source>
</evidence>
<organism evidence="20 21">
    <name type="scientific">Streptosporangium album</name>
    <dbReference type="NCBI Taxonomy" id="47479"/>
    <lineage>
        <taxon>Bacteria</taxon>
        <taxon>Bacillati</taxon>
        <taxon>Actinomycetota</taxon>
        <taxon>Actinomycetes</taxon>
        <taxon>Streptosporangiales</taxon>
        <taxon>Streptosporangiaceae</taxon>
        <taxon>Streptosporangium</taxon>
    </lineage>
</organism>
<evidence type="ECO:0000256" key="19">
    <source>
        <dbReference type="SAM" id="Phobius"/>
    </source>
</evidence>
<dbReference type="GO" id="GO:0016024">
    <property type="term" value="P:CDP-diacylglycerol biosynthetic process"/>
    <property type="evidence" value="ECO:0007669"/>
    <property type="project" value="UniProtKB-UniPathway"/>
</dbReference>
<evidence type="ECO:0000256" key="10">
    <source>
        <dbReference type="ARBA" id="ARBA00022679"/>
    </source>
</evidence>
<evidence type="ECO:0000256" key="6">
    <source>
        <dbReference type="ARBA" id="ARBA00012487"/>
    </source>
</evidence>
<comment type="pathway">
    <text evidence="3 18">Phospholipid metabolism; CDP-diacylglycerol biosynthesis; CDP-diacylglycerol from sn-glycerol 3-phosphate: step 3/3.</text>
</comment>
<evidence type="ECO:0000256" key="1">
    <source>
        <dbReference type="ARBA" id="ARBA00001698"/>
    </source>
</evidence>
<dbReference type="GO" id="GO:0005886">
    <property type="term" value="C:plasma membrane"/>
    <property type="evidence" value="ECO:0007669"/>
    <property type="project" value="UniProtKB-SubCell"/>
</dbReference>
<protein>
    <recommendedName>
        <fullName evidence="7 18">Phosphatidate cytidylyltransferase</fullName>
        <ecNumber evidence="6 18">2.7.7.41</ecNumber>
    </recommendedName>
</protein>
<keyword evidence="11 18" id="KW-0812">Transmembrane</keyword>
<dbReference type="PANTHER" id="PTHR46382:SF1">
    <property type="entry name" value="PHOSPHATIDATE CYTIDYLYLTRANSFERASE"/>
    <property type="match status" value="1"/>
</dbReference>
<gene>
    <name evidence="20" type="ORF">FHR32_004679</name>
</gene>
<feature type="transmembrane region" description="Helical" evidence="19">
    <location>
        <begin position="125"/>
        <end position="148"/>
    </location>
</feature>
<feature type="transmembrane region" description="Helical" evidence="19">
    <location>
        <begin position="218"/>
        <end position="240"/>
    </location>
</feature>
<keyword evidence="15 19" id="KW-0472">Membrane</keyword>
<evidence type="ECO:0000256" key="12">
    <source>
        <dbReference type="ARBA" id="ARBA00022695"/>
    </source>
</evidence>
<comment type="subcellular location">
    <subcellularLocation>
        <location evidence="2">Cell membrane</location>
        <topology evidence="2">Multi-pass membrane protein</topology>
    </subcellularLocation>
</comment>
<dbReference type="RefSeq" id="WP_184756192.1">
    <property type="nucleotide sequence ID" value="NZ_BAABEK010000001.1"/>
</dbReference>
<dbReference type="Proteomes" id="UP000534286">
    <property type="component" value="Unassembled WGS sequence"/>
</dbReference>
<feature type="transmembrane region" description="Helical" evidence="19">
    <location>
        <begin position="95"/>
        <end position="113"/>
    </location>
</feature>
<keyword evidence="12 18" id="KW-0548">Nucleotidyltransferase</keyword>
<dbReference type="Pfam" id="PF01148">
    <property type="entry name" value="CTP_transf_1"/>
    <property type="match status" value="1"/>
</dbReference>
<evidence type="ECO:0000256" key="15">
    <source>
        <dbReference type="ARBA" id="ARBA00023136"/>
    </source>
</evidence>
<accession>A0A7W7RY34</accession>
<evidence type="ECO:0000256" key="8">
    <source>
        <dbReference type="ARBA" id="ARBA00022475"/>
    </source>
</evidence>
<feature type="transmembrane region" description="Helical" evidence="19">
    <location>
        <begin position="45"/>
        <end position="63"/>
    </location>
</feature>
<keyword evidence="8" id="KW-1003">Cell membrane</keyword>
<evidence type="ECO:0000256" key="7">
    <source>
        <dbReference type="ARBA" id="ARBA00019373"/>
    </source>
</evidence>
<feature type="transmembrane region" description="Helical" evidence="19">
    <location>
        <begin position="21"/>
        <end position="39"/>
    </location>
</feature>
<feature type="transmembrane region" description="Helical" evidence="19">
    <location>
        <begin position="154"/>
        <end position="172"/>
    </location>
</feature>
<evidence type="ECO:0000313" key="20">
    <source>
        <dbReference type="EMBL" id="MBB4940374.1"/>
    </source>
</evidence>
<evidence type="ECO:0000256" key="16">
    <source>
        <dbReference type="ARBA" id="ARBA00023209"/>
    </source>
</evidence>
<dbReference type="GO" id="GO:0004605">
    <property type="term" value="F:phosphatidate cytidylyltransferase activity"/>
    <property type="evidence" value="ECO:0007669"/>
    <property type="project" value="UniProtKB-EC"/>
</dbReference>
<dbReference type="EMBL" id="JACHJU010000001">
    <property type="protein sequence ID" value="MBB4940374.1"/>
    <property type="molecule type" value="Genomic_DNA"/>
</dbReference>
<dbReference type="InterPro" id="IPR000374">
    <property type="entry name" value="PC_trans"/>
</dbReference>
<reference evidence="20 21" key="1">
    <citation type="submission" date="2020-08" db="EMBL/GenBank/DDBJ databases">
        <title>Sequencing the genomes of 1000 actinobacteria strains.</title>
        <authorList>
            <person name="Klenk H.-P."/>
        </authorList>
    </citation>
    <scope>NUCLEOTIDE SEQUENCE [LARGE SCALE GENOMIC DNA]</scope>
    <source>
        <strain evidence="20 21">DSM 43023</strain>
    </source>
</reference>
<sequence length="281" mass="29326">MYESRTPLEPAAGGSRTGRNLPVAIAVGAGLGAVIIGSLYFVKVLFLAVVIAAVGIGVTELVKSFAARDINIPLIPVLVGMAAMIGGAYQGGPAWLLGIFAMTVLVLMIWRMFQGTDGYVRDTTATILVTVYPALLAGFVALLLRAPLDGPDRVVVFIATTVASDIGGYFAGISLGRHRMSPLISPKKTWEGFAGSALACMAVGGWLVAWLLDDAVWKGVLIGAVVVVFATLGDLVESVIKRDLGVKDMGSVLPGHGGLMDRLDSLVAALIPVWVLLTLLV</sequence>
<dbReference type="PANTHER" id="PTHR46382">
    <property type="entry name" value="PHOSPHATIDATE CYTIDYLYLTRANSFERASE"/>
    <property type="match status" value="1"/>
</dbReference>
<keyword evidence="9" id="KW-0444">Lipid biosynthesis</keyword>
<comment type="catalytic activity">
    <reaction evidence="1 18">
        <text>a 1,2-diacyl-sn-glycero-3-phosphate + CTP + H(+) = a CDP-1,2-diacyl-sn-glycerol + diphosphate</text>
        <dbReference type="Rhea" id="RHEA:16229"/>
        <dbReference type="ChEBI" id="CHEBI:15378"/>
        <dbReference type="ChEBI" id="CHEBI:33019"/>
        <dbReference type="ChEBI" id="CHEBI:37563"/>
        <dbReference type="ChEBI" id="CHEBI:58332"/>
        <dbReference type="ChEBI" id="CHEBI:58608"/>
        <dbReference type="EC" id="2.7.7.41"/>
    </reaction>
</comment>
<evidence type="ECO:0000256" key="5">
    <source>
        <dbReference type="ARBA" id="ARBA00010185"/>
    </source>
</evidence>
<keyword evidence="21" id="KW-1185">Reference proteome</keyword>
<evidence type="ECO:0000256" key="17">
    <source>
        <dbReference type="ARBA" id="ARBA00023264"/>
    </source>
</evidence>
<feature type="transmembrane region" description="Helical" evidence="19">
    <location>
        <begin position="193"/>
        <end position="212"/>
    </location>
</feature>
<comment type="caution">
    <text evidence="20">The sequence shown here is derived from an EMBL/GenBank/DDBJ whole genome shotgun (WGS) entry which is preliminary data.</text>
</comment>
<evidence type="ECO:0000256" key="11">
    <source>
        <dbReference type="ARBA" id="ARBA00022692"/>
    </source>
</evidence>
<evidence type="ECO:0000256" key="18">
    <source>
        <dbReference type="RuleBase" id="RU003938"/>
    </source>
</evidence>
<proteinExistence type="inferred from homology"/>
<keyword evidence="13 19" id="KW-1133">Transmembrane helix</keyword>
<keyword evidence="17" id="KW-1208">Phospholipid metabolism</keyword>
<dbReference type="AlphaFoldDB" id="A0A7W7RY34"/>
<name>A0A7W7RY34_9ACTN</name>
<evidence type="ECO:0000256" key="13">
    <source>
        <dbReference type="ARBA" id="ARBA00022989"/>
    </source>
</evidence>
<evidence type="ECO:0000256" key="4">
    <source>
        <dbReference type="ARBA" id="ARBA00005189"/>
    </source>
</evidence>